<evidence type="ECO:0000313" key="7">
    <source>
        <dbReference type="Proteomes" id="UP000282028"/>
    </source>
</evidence>
<feature type="transmembrane region" description="Helical" evidence="4">
    <location>
        <begin position="151"/>
        <end position="169"/>
    </location>
</feature>
<dbReference type="SMART" id="SM00283">
    <property type="entry name" value="MA"/>
    <property type="match status" value="1"/>
</dbReference>
<dbReference type="EMBL" id="RHHR01000014">
    <property type="protein sequence ID" value="RNB74563.1"/>
    <property type="molecule type" value="Genomic_DNA"/>
</dbReference>
<evidence type="ECO:0000313" key="6">
    <source>
        <dbReference type="EMBL" id="RNB74563.1"/>
    </source>
</evidence>
<evidence type="ECO:0000256" key="2">
    <source>
        <dbReference type="ARBA" id="ARBA00029447"/>
    </source>
</evidence>
<proteinExistence type="inferred from homology"/>
<feature type="transmembrane region" description="Helical" evidence="4">
    <location>
        <begin position="84"/>
        <end position="107"/>
    </location>
</feature>
<feature type="transmembrane region" description="Helical" evidence="4">
    <location>
        <begin position="119"/>
        <end position="139"/>
    </location>
</feature>
<dbReference type="AlphaFoldDB" id="A0A3M8CGE1"/>
<dbReference type="Gene3D" id="1.10.287.950">
    <property type="entry name" value="Methyl-accepting chemotaxis protein"/>
    <property type="match status" value="1"/>
</dbReference>
<accession>A0A3M8CGE1</accession>
<dbReference type="PROSITE" id="PS50111">
    <property type="entry name" value="CHEMOTAXIS_TRANSDUC_2"/>
    <property type="match status" value="1"/>
</dbReference>
<comment type="caution">
    <text evidence="6">The sequence shown here is derived from an EMBL/GenBank/DDBJ whole genome shotgun (WGS) entry which is preliminary data.</text>
</comment>
<feature type="transmembrane region" description="Helical" evidence="4">
    <location>
        <begin position="49"/>
        <end position="69"/>
    </location>
</feature>
<keyword evidence="4" id="KW-0472">Membrane</keyword>
<evidence type="ECO:0000259" key="5">
    <source>
        <dbReference type="PROSITE" id="PS50111"/>
    </source>
</evidence>
<keyword evidence="4" id="KW-0812">Transmembrane</keyword>
<feature type="transmembrane region" description="Helical" evidence="4">
    <location>
        <begin position="20"/>
        <end position="37"/>
    </location>
</feature>
<keyword evidence="1 3" id="KW-0807">Transducer</keyword>
<reference evidence="6 7" key="1">
    <citation type="submission" date="2018-10" db="EMBL/GenBank/DDBJ databases">
        <title>Phylogenomics of Brevibacillus.</title>
        <authorList>
            <person name="Dunlap C."/>
        </authorList>
    </citation>
    <scope>NUCLEOTIDE SEQUENCE [LARGE SCALE GENOMIC DNA]</scope>
    <source>
        <strain evidence="6 7">JCM 12215</strain>
    </source>
</reference>
<keyword evidence="7" id="KW-1185">Reference proteome</keyword>
<dbReference type="InterPro" id="IPR004090">
    <property type="entry name" value="Chemotax_Me-accpt_rcpt"/>
</dbReference>
<sequence length="505" mass="55886">MLDSTVMLENRRNVSRQLMTISGAGITLLYGLSFVLWWQGYLSISVSNLILATLLSYVLYGLSCALYLVPGLRAWFHYVFPLEMYLTVAIGITAYGAPIAAFAAWLFPVIYAGMYAKRGSMLLTSILVLITAPVVSYWVHQEQWSTVLQDVLIALLVLLVVILRMLSMVNRSRAVLMQTVDEVKKNQELEKDNQLLIQEVAVTAQEISRVVDTLVEATAHIREAMTQITRGADEMTAASQESLHLLINNQHGVEQQANRSVQIGQAIIRAVGLGEETRGQAMSGEQIVLHMGEVMQTIERKSNDSTQLVGNLSKRTNEIEEMNNTIAGIAKHITVVAINASIEAARAGTAGRTFTIVANQVQELASQTSEAVKAIGDLAHNIRCDLEMVTSNMGESAQVVDTGVRVADEARGKLLGISQASLQIHTLLEQIMGHTQKQQQEADEVVRGITRLRQKTDDDVAHIEETAASTEETTAVMEEFTQHVDKLRERSHVLQQMLQRLQQRE</sequence>
<comment type="similarity">
    <text evidence="2">Belongs to the methyl-accepting chemotaxis (MCP) protein family.</text>
</comment>
<gene>
    <name evidence="6" type="ORF">EDM52_09895</name>
</gene>
<dbReference type="SUPFAM" id="SSF58104">
    <property type="entry name" value="Methyl-accepting chemotaxis protein (MCP) signaling domain"/>
    <property type="match status" value="1"/>
</dbReference>
<dbReference type="PRINTS" id="PR00260">
    <property type="entry name" value="CHEMTRNSDUCR"/>
</dbReference>
<dbReference type="Proteomes" id="UP000282028">
    <property type="component" value="Unassembled WGS sequence"/>
</dbReference>
<dbReference type="InterPro" id="IPR004089">
    <property type="entry name" value="MCPsignal_dom"/>
</dbReference>
<dbReference type="PANTHER" id="PTHR32089:SF112">
    <property type="entry name" value="LYSOZYME-LIKE PROTEIN-RELATED"/>
    <property type="match status" value="1"/>
</dbReference>
<dbReference type="Pfam" id="PF00015">
    <property type="entry name" value="MCPsignal"/>
    <property type="match status" value="1"/>
</dbReference>
<name>A0A3M8CGE1_9BACL</name>
<feature type="domain" description="Methyl-accepting transducer" evidence="5">
    <location>
        <begin position="217"/>
        <end position="453"/>
    </location>
</feature>
<dbReference type="OrthoDB" id="5449717at2"/>
<dbReference type="GO" id="GO:0007165">
    <property type="term" value="P:signal transduction"/>
    <property type="evidence" value="ECO:0007669"/>
    <property type="project" value="UniProtKB-KW"/>
</dbReference>
<protein>
    <recommendedName>
        <fullName evidence="5">Methyl-accepting transducer domain-containing protein</fullName>
    </recommendedName>
</protein>
<dbReference type="RefSeq" id="WP_122908848.1">
    <property type="nucleotide sequence ID" value="NZ_CBCSBE010000006.1"/>
</dbReference>
<organism evidence="6 7">
    <name type="scientific">Brevibacillus invocatus</name>
    <dbReference type="NCBI Taxonomy" id="173959"/>
    <lineage>
        <taxon>Bacteria</taxon>
        <taxon>Bacillati</taxon>
        <taxon>Bacillota</taxon>
        <taxon>Bacilli</taxon>
        <taxon>Bacillales</taxon>
        <taxon>Paenibacillaceae</taxon>
        <taxon>Brevibacillus</taxon>
    </lineage>
</organism>
<evidence type="ECO:0000256" key="3">
    <source>
        <dbReference type="PROSITE-ProRule" id="PRU00284"/>
    </source>
</evidence>
<dbReference type="GO" id="GO:0004888">
    <property type="term" value="F:transmembrane signaling receptor activity"/>
    <property type="evidence" value="ECO:0007669"/>
    <property type="project" value="InterPro"/>
</dbReference>
<dbReference type="GO" id="GO:0016020">
    <property type="term" value="C:membrane"/>
    <property type="evidence" value="ECO:0007669"/>
    <property type="project" value="InterPro"/>
</dbReference>
<evidence type="ECO:0000256" key="1">
    <source>
        <dbReference type="ARBA" id="ARBA00023224"/>
    </source>
</evidence>
<keyword evidence="4" id="KW-1133">Transmembrane helix</keyword>
<dbReference type="GO" id="GO:0006935">
    <property type="term" value="P:chemotaxis"/>
    <property type="evidence" value="ECO:0007669"/>
    <property type="project" value="InterPro"/>
</dbReference>
<evidence type="ECO:0000256" key="4">
    <source>
        <dbReference type="SAM" id="Phobius"/>
    </source>
</evidence>
<dbReference type="PANTHER" id="PTHR32089">
    <property type="entry name" value="METHYL-ACCEPTING CHEMOTAXIS PROTEIN MCPB"/>
    <property type="match status" value="1"/>
</dbReference>